<dbReference type="OrthoDB" id="954262at2"/>
<organism evidence="2 3">
    <name type="scientific">Hymenobacter persicinus</name>
    <dbReference type="NCBI Taxonomy" id="2025506"/>
    <lineage>
        <taxon>Bacteria</taxon>
        <taxon>Pseudomonadati</taxon>
        <taxon>Bacteroidota</taxon>
        <taxon>Cytophagia</taxon>
        <taxon>Cytophagales</taxon>
        <taxon>Hymenobacteraceae</taxon>
        <taxon>Hymenobacter</taxon>
    </lineage>
</organism>
<dbReference type="InterPro" id="IPR013783">
    <property type="entry name" value="Ig-like_fold"/>
</dbReference>
<dbReference type="Gene3D" id="2.60.40.10">
    <property type="entry name" value="Immunoglobulins"/>
    <property type="match status" value="2"/>
</dbReference>
<evidence type="ECO:0000259" key="1">
    <source>
        <dbReference type="SMART" id="SM00429"/>
    </source>
</evidence>
<dbReference type="InterPro" id="IPR009078">
    <property type="entry name" value="Ferritin-like_SF"/>
</dbReference>
<dbReference type="Proteomes" id="UP000294155">
    <property type="component" value="Unassembled WGS sequence"/>
</dbReference>
<dbReference type="InterPro" id="IPR014756">
    <property type="entry name" value="Ig_E-set"/>
</dbReference>
<dbReference type="SMART" id="SM00429">
    <property type="entry name" value="IPT"/>
    <property type="match status" value="2"/>
</dbReference>
<dbReference type="EMBL" id="SEWE01000028">
    <property type="protein sequence ID" value="RYU78525.1"/>
    <property type="molecule type" value="Genomic_DNA"/>
</dbReference>
<dbReference type="AlphaFoldDB" id="A0A4Q5LBQ2"/>
<dbReference type="Pfam" id="PF13668">
    <property type="entry name" value="Ferritin_2"/>
    <property type="match status" value="1"/>
</dbReference>
<feature type="domain" description="IPT/TIG" evidence="1">
    <location>
        <begin position="162"/>
        <end position="240"/>
    </location>
</feature>
<evidence type="ECO:0000313" key="3">
    <source>
        <dbReference type="Proteomes" id="UP000294155"/>
    </source>
</evidence>
<dbReference type="InterPro" id="IPR002909">
    <property type="entry name" value="IPT_dom"/>
</dbReference>
<dbReference type="SUPFAM" id="SSF47240">
    <property type="entry name" value="Ferritin-like"/>
    <property type="match status" value="1"/>
</dbReference>
<dbReference type="SUPFAM" id="SSF81296">
    <property type="entry name" value="E set domains"/>
    <property type="match status" value="2"/>
</dbReference>
<gene>
    <name evidence="2" type="ORF">EWM57_13450</name>
</gene>
<dbReference type="CDD" id="cd00657">
    <property type="entry name" value="Ferritin_like"/>
    <property type="match status" value="1"/>
</dbReference>
<sequence length="424" mass="42697">MPYALGPGRFAARSPSFISTLLPMKSVSTPAFPEPTGRVAGPALGRRSFLFYSGASVALGSLWLAGCTKKEALTPGPITAAPTIDAFTPAAGAPGTVITITGTNFTGATAVTLGGLAVPYTVVSATTITVTLPVTAATGALAVTTPGGTATSSTPFTVLPPASTITSFSPQSGLPGTIVTLIGTNFTGATRVTLGGATTVFSVVNATTITLTVPATAQTGVFVVTTPGGTGSSATVFTVLPQFVNVGTGDLGVLNYVYALEQLEAAFYASVKAGSYFAGASAAEKAALTDIAGHELLHREYLKAVLGSNAIKDLETDFSAINFGDRAAVLAAARSFEDLGVAAYNGAAAYLTTPTYLLVLGKISSVEARHAALIRDFLTYNTFVGADIIGATSGLETAKTPAVVVTAANSYLKVGSKLDVSGLQ</sequence>
<keyword evidence="3" id="KW-1185">Reference proteome</keyword>
<feature type="domain" description="IPT/TIG" evidence="1">
    <location>
        <begin position="81"/>
        <end position="159"/>
    </location>
</feature>
<accession>A0A4Q5LBQ2</accession>
<comment type="caution">
    <text evidence="2">The sequence shown here is derived from an EMBL/GenBank/DDBJ whole genome shotgun (WGS) entry which is preliminary data.</text>
</comment>
<evidence type="ECO:0000313" key="2">
    <source>
        <dbReference type="EMBL" id="RYU78525.1"/>
    </source>
</evidence>
<reference evidence="2 3" key="1">
    <citation type="submission" date="2019-02" db="EMBL/GenBank/DDBJ databases">
        <title>Bacterial novel species isolated from soil.</title>
        <authorList>
            <person name="Jung H.-Y."/>
        </authorList>
    </citation>
    <scope>NUCLEOTIDE SEQUENCE [LARGE SCALE GENOMIC DNA]</scope>
    <source>
        <strain evidence="2 3">1-3-3-3</strain>
    </source>
</reference>
<protein>
    <recommendedName>
        <fullName evidence="1">IPT/TIG domain-containing protein</fullName>
    </recommendedName>
</protein>
<name>A0A4Q5LBQ2_9BACT</name>
<dbReference type="CDD" id="cd00102">
    <property type="entry name" value="IPT"/>
    <property type="match status" value="1"/>
</dbReference>
<proteinExistence type="predicted"/>
<dbReference type="Pfam" id="PF01833">
    <property type="entry name" value="TIG"/>
    <property type="match status" value="2"/>
</dbReference>